<organism evidence="1">
    <name type="scientific">Culex pipiens</name>
    <name type="common">House mosquito</name>
    <dbReference type="NCBI Taxonomy" id="7175"/>
    <lineage>
        <taxon>Eukaryota</taxon>
        <taxon>Metazoa</taxon>
        <taxon>Ecdysozoa</taxon>
        <taxon>Arthropoda</taxon>
        <taxon>Hexapoda</taxon>
        <taxon>Insecta</taxon>
        <taxon>Pterygota</taxon>
        <taxon>Neoptera</taxon>
        <taxon>Endopterygota</taxon>
        <taxon>Diptera</taxon>
        <taxon>Nematocera</taxon>
        <taxon>Culicoidea</taxon>
        <taxon>Culicidae</taxon>
        <taxon>Culicinae</taxon>
        <taxon>Culicini</taxon>
        <taxon>Culex</taxon>
        <taxon>Culex</taxon>
    </lineage>
</organism>
<evidence type="ECO:0000313" key="1">
    <source>
        <dbReference type="EMBL" id="CAG6526349.1"/>
    </source>
</evidence>
<dbReference type="EMBL" id="HBUE01299353">
    <property type="protein sequence ID" value="CAG6578061.1"/>
    <property type="molecule type" value="Transcribed_RNA"/>
</dbReference>
<sequence>MLAVSRLTIGQLRPRVAAIGTKKYFAGRMTSGGCTYSRRWFSKKVNDSMAKELAARRRKMLASGGCYSPPYEGCSSEEAAAGGRRIGVPLIGEDIQYGGGDCGGKRSAAEVFWN</sequence>
<dbReference type="AlphaFoldDB" id="A0A8D8H1C5"/>
<proteinExistence type="predicted"/>
<reference evidence="1" key="1">
    <citation type="submission" date="2021-05" db="EMBL/GenBank/DDBJ databases">
        <authorList>
            <person name="Alioto T."/>
            <person name="Alioto T."/>
            <person name="Gomez Garrido J."/>
        </authorList>
    </citation>
    <scope>NUCLEOTIDE SEQUENCE</scope>
</reference>
<protein>
    <submittedName>
        <fullName evidence="1">(northern house mosquito) hypothetical protein</fullName>
    </submittedName>
</protein>
<dbReference type="EMBL" id="HBUE01193396">
    <property type="protein sequence ID" value="CAG6526349.1"/>
    <property type="molecule type" value="Transcribed_RNA"/>
</dbReference>
<name>A0A8D8H1C5_CULPI</name>
<accession>A0A8D8H1C5</accession>